<reference evidence="2 3" key="1">
    <citation type="submission" date="2015-01" db="EMBL/GenBank/DDBJ databases">
        <title>Evolution of Trichinella species and genotypes.</title>
        <authorList>
            <person name="Korhonen P.K."/>
            <person name="Edoardo P."/>
            <person name="Giuseppe L.R."/>
            <person name="Gasser R.B."/>
        </authorList>
    </citation>
    <scope>NUCLEOTIDE SEQUENCE [LARGE SCALE GENOMIC DNA]</scope>
    <source>
        <strain evidence="2">ISS37</strain>
    </source>
</reference>
<organism evidence="2 3">
    <name type="scientific">Trichinella nelsoni</name>
    <dbReference type="NCBI Taxonomy" id="6336"/>
    <lineage>
        <taxon>Eukaryota</taxon>
        <taxon>Metazoa</taxon>
        <taxon>Ecdysozoa</taxon>
        <taxon>Nematoda</taxon>
        <taxon>Enoplea</taxon>
        <taxon>Dorylaimia</taxon>
        <taxon>Trichinellida</taxon>
        <taxon>Trichinellidae</taxon>
        <taxon>Trichinella</taxon>
    </lineage>
</organism>
<keyword evidence="1" id="KW-0472">Membrane</keyword>
<keyword evidence="3" id="KW-1185">Reference proteome</keyword>
<evidence type="ECO:0000313" key="3">
    <source>
        <dbReference type="Proteomes" id="UP000054630"/>
    </source>
</evidence>
<proteinExistence type="predicted"/>
<dbReference type="Proteomes" id="UP000054630">
    <property type="component" value="Unassembled WGS sequence"/>
</dbReference>
<comment type="caution">
    <text evidence="2">The sequence shown here is derived from an EMBL/GenBank/DDBJ whole genome shotgun (WGS) entry which is preliminary data.</text>
</comment>
<evidence type="ECO:0000313" key="2">
    <source>
        <dbReference type="EMBL" id="KRX21140.1"/>
    </source>
</evidence>
<keyword evidence="1" id="KW-1133">Transmembrane helix</keyword>
<protein>
    <submittedName>
        <fullName evidence="2">Uncharacterized protein</fullName>
    </submittedName>
</protein>
<accession>A0A0V0S378</accession>
<dbReference type="AlphaFoldDB" id="A0A0V0S378"/>
<evidence type="ECO:0000256" key="1">
    <source>
        <dbReference type="SAM" id="Phobius"/>
    </source>
</evidence>
<feature type="transmembrane region" description="Helical" evidence="1">
    <location>
        <begin position="12"/>
        <end position="29"/>
    </location>
</feature>
<keyword evidence="1" id="KW-0812">Transmembrane</keyword>
<feature type="non-terminal residue" evidence="2">
    <location>
        <position position="38"/>
    </location>
</feature>
<sequence>MLKKFQIIEEKLILLHLNSYFILSFIMGGDITKNIIET</sequence>
<gene>
    <name evidence="2" type="ORF">T07_8640</name>
</gene>
<name>A0A0V0S378_9BILA</name>
<dbReference type="EMBL" id="JYDL01000042">
    <property type="protein sequence ID" value="KRX21140.1"/>
    <property type="molecule type" value="Genomic_DNA"/>
</dbReference>